<accession>A0A0V1LZC2</accession>
<reference evidence="1 2" key="1">
    <citation type="submission" date="2015-01" db="EMBL/GenBank/DDBJ databases">
        <title>Evolution of Trichinella species and genotypes.</title>
        <authorList>
            <person name="Korhonen P.K."/>
            <person name="Edoardo P."/>
            <person name="Giuseppe L.R."/>
            <person name="Gasser R.B."/>
        </authorList>
    </citation>
    <scope>NUCLEOTIDE SEQUENCE [LARGE SCALE GENOMIC DNA]</scope>
    <source>
        <strain evidence="1">ISS1980</strain>
    </source>
</reference>
<gene>
    <name evidence="1" type="ORF">T10_11879</name>
</gene>
<comment type="caution">
    <text evidence="1">The sequence shown here is derived from an EMBL/GenBank/DDBJ whole genome shotgun (WGS) entry which is preliminary data.</text>
</comment>
<organism evidence="1 2">
    <name type="scientific">Trichinella papuae</name>
    <dbReference type="NCBI Taxonomy" id="268474"/>
    <lineage>
        <taxon>Eukaryota</taxon>
        <taxon>Metazoa</taxon>
        <taxon>Ecdysozoa</taxon>
        <taxon>Nematoda</taxon>
        <taxon>Enoplea</taxon>
        <taxon>Dorylaimia</taxon>
        <taxon>Trichinellida</taxon>
        <taxon>Trichinellidae</taxon>
        <taxon>Trichinella</taxon>
    </lineage>
</organism>
<protein>
    <submittedName>
        <fullName evidence="1">Uncharacterized protein</fullName>
    </submittedName>
</protein>
<name>A0A0V1LZC2_9BILA</name>
<proteinExistence type="predicted"/>
<evidence type="ECO:0000313" key="2">
    <source>
        <dbReference type="Proteomes" id="UP000054843"/>
    </source>
</evidence>
<dbReference type="Proteomes" id="UP000054843">
    <property type="component" value="Unassembled WGS sequence"/>
</dbReference>
<sequence>MKRHRNTYRVANLLNVNDNRRRRSEIINTDNWGNRQANLRRRACFPRREHTRMRRDIDGYSGYTRMTNALRTLSENLTRMMIRRILLEVSSKYTCQAALSWTTHIRTHCVDSTLTHQRAYSFFREQSAHVYSRVVLAHGQDLPYLVIFSGFQTQACFRQEFPSWAAVNV</sequence>
<dbReference type="AlphaFoldDB" id="A0A0V1LZC2"/>
<keyword evidence="2" id="KW-1185">Reference proteome</keyword>
<evidence type="ECO:0000313" key="1">
    <source>
        <dbReference type="EMBL" id="KRZ64838.1"/>
    </source>
</evidence>
<dbReference type="EMBL" id="JYDO01000739">
    <property type="protein sequence ID" value="KRZ64838.1"/>
    <property type="molecule type" value="Genomic_DNA"/>
</dbReference>